<dbReference type="PANTHER" id="PTHR43553">
    <property type="entry name" value="HEAVY METAL TRANSPORTER"/>
    <property type="match status" value="1"/>
</dbReference>
<accession>A0ABY7ACA2</accession>
<sequence>MEDVLLKAEGIRYSYGQEKEALKGIDLTVKRGEKVAVLGSNGAGKSTLFLTLNGVLTPDGGRITYQGKEIGRKNIQELRKNVGIVFQDADNQIIASTVFSEVSFGPMNLRLPKEEVKKRVHTALAAMNLTGMEERPPHYLSGGEKKRVSIADIIAMEPEVILFDEPTASLDPVNVVMLKEVLDELSDLGKTLLISTHDVDFAFQWAERALVFSGGRLIADGPIREVFNSPAVLEEANLRKPVILEVFESLVRYGVLQKDAICPRHPKELEVMLAAGSGK</sequence>
<reference evidence="12" key="1">
    <citation type="submission" date="2022-11" db="EMBL/GenBank/DDBJ databases">
        <title>Lacrimispora xylanolytica sy1, complete genome.</title>
        <authorList>
            <person name="Choi S."/>
        </authorList>
    </citation>
    <scope>NUCLEOTIDE SEQUENCE</scope>
    <source>
        <strain evidence="12">Sy1</strain>
    </source>
</reference>
<comment type="function">
    <text evidence="9">Probably part of an ABC transporter complex. Responsible for energy coupling to the transport system.</text>
</comment>
<proteinExistence type="inferred from homology"/>
<comment type="similarity">
    <text evidence="2 10">Belongs to the ABC transporter superfamily.</text>
</comment>
<dbReference type="InterPro" id="IPR005876">
    <property type="entry name" value="Co_trans_ATP-bd"/>
</dbReference>
<dbReference type="SMART" id="SM00382">
    <property type="entry name" value="AAA"/>
    <property type="match status" value="1"/>
</dbReference>
<dbReference type="InterPro" id="IPR015856">
    <property type="entry name" value="ABC_transpr_CbiO/EcfA_su"/>
</dbReference>
<evidence type="ECO:0000256" key="7">
    <source>
        <dbReference type="ARBA" id="ARBA00022967"/>
    </source>
</evidence>
<keyword evidence="6 10" id="KW-0067">ATP-binding</keyword>
<dbReference type="EMBL" id="CP113524">
    <property type="protein sequence ID" value="WAJ24122.1"/>
    <property type="molecule type" value="Genomic_DNA"/>
</dbReference>
<comment type="function">
    <text evidence="10">Part of an ABC transporter complex. Responsible for energy coupling to the transport system.</text>
</comment>
<keyword evidence="13" id="KW-1185">Reference proteome</keyword>
<feature type="domain" description="ABC transporter" evidence="11">
    <location>
        <begin position="6"/>
        <end position="239"/>
    </location>
</feature>
<evidence type="ECO:0000256" key="1">
    <source>
        <dbReference type="ARBA" id="ARBA00004202"/>
    </source>
</evidence>
<keyword evidence="8 10" id="KW-0472">Membrane</keyword>
<dbReference type="GO" id="GO:0005524">
    <property type="term" value="F:ATP binding"/>
    <property type="evidence" value="ECO:0007669"/>
    <property type="project" value="UniProtKB-KW"/>
</dbReference>
<dbReference type="SUPFAM" id="SSF52540">
    <property type="entry name" value="P-loop containing nucleoside triphosphate hydrolases"/>
    <property type="match status" value="1"/>
</dbReference>
<evidence type="ECO:0000256" key="4">
    <source>
        <dbReference type="ARBA" id="ARBA00022475"/>
    </source>
</evidence>
<evidence type="ECO:0000313" key="12">
    <source>
        <dbReference type="EMBL" id="WAJ24122.1"/>
    </source>
</evidence>
<dbReference type="Gene3D" id="3.40.50.300">
    <property type="entry name" value="P-loop containing nucleotide triphosphate hydrolases"/>
    <property type="match status" value="1"/>
</dbReference>
<evidence type="ECO:0000259" key="11">
    <source>
        <dbReference type="PROSITE" id="PS50893"/>
    </source>
</evidence>
<dbReference type="CDD" id="cd03225">
    <property type="entry name" value="ABC_cobalt_CbiO_domain1"/>
    <property type="match status" value="1"/>
</dbReference>
<organism evidence="12 13">
    <name type="scientific">Lacrimispora xylanolytica</name>
    <dbReference type="NCBI Taxonomy" id="29375"/>
    <lineage>
        <taxon>Bacteria</taxon>
        <taxon>Bacillati</taxon>
        <taxon>Bacillota</taxon>
        <taxon>Clostridia</taxon>
        <taxon>Lachnospirales</taxon>
        <taxon>Lachnospiraceae</taxon>
        <taxon>Lacrimispora</taxon>
    </lineage>
</organism>
<comment type="subcellular location">
    <subcellularLocation>
        <location evidence="1 10">Cell membrane</location>
        <topology evidence="1 10">Peripheral membrane protein</topology>
    </subcellularLocation>
</comment>
<evidence type="ECO:0000256" key="3">
    <source>
        <dbReference type="ARBA" id="ARBA00022448"/>
    </source>
</evidence>
<dbReference type="NCBIfam" id="TIGR01166">
    <property type="entry name" value="cbiO"/>
    <property type="match status" value="1"/>
</dbReference>
<dbReference type="PROSITE" id="PS50893">
    <property type="entry name" value="ABC_TRANSPORTER_2"/>
    <property type="match status" value="1"/>
</dbReference>
<evidence type="ECO:0000256" key="8">
    <source>
        <dbReference type="ARBA" id="ARBA00023136"/>
    </source>
</evidence>
<keyword evidence="5 10" id="KW-0547">Nucleotide-binding</keyword>
<evidence type="ECO:0000256" key="5">
    <source>
        <dbReference type="ARBA" id="ARBA00022741"/>
    </source>
</evidence>
<protein>
    <recommendedName>
        <fullName evidence="10">ABC transporter ATP-binding protein</fullName>
    </recommendedName>
</protein>
<dbReference type="InterPro" id="IPR003593">
    <property type="entry name" value="AAA+_ATPase"/>
</dbReference>
<dbReference type="InterPro" id="IPR027417">
    <property type="entry name" value="P-loop_NTPase"/>
</dbReference>
<keyword evidence="7" id="KW-1278">Translocase</keyword>
<keyword evidence="3 10" id="KW-0813">Transport</keyword>
<dbReference type="Proteomes" id="UP001163115">
    <property type="component" value="Chromosome"/>
</dbReference>
<gene>
    <name evidence="12" type="ORF">OW255_00935</name>
</gene>
<dbReference type="RefSeq" id="WP_268115339.1">
    <property type="nucleotide sequence ID" value="NZ_CP113524.1"/>
</dbReference>
<name>A0ABY7ACA2_9FIRM</name>
<evidence type="ECO:0000313" key="13">
    <source>
        <dbReference type="Proteomes" id="UP001163115"/>
    </source>
</evidence>
<dbReference type="Pfam" id="PF00005">
    <property type="entry name" value="ABC_tran"/>
    <property type="match status" value="1"/>
</dbReference>
<dbReference type="InterPro" id="IPR017871">
    <property type="entry name" value="ABC_transporter-like_CS"/>
</dbReference>
<dbReference type="InterPro" id="IPR050095">
    <property type="entry name" value="ECF_ABC_transporter_ATP-bd"/>
</dbReference>
<evidence type="ECO:0000256" key="10">
    <source>
        <dbReference type="RuleBase" id="RU364103"/>
    </source>
</evidence>
<dbReference type="PANTHER" id="PTHR43553:SF24">
    <property type="entry name" value="ENERGY-COUPLING FACTOR TRANSPORTER ATP-BINDING PROTEIN ECFA1"/>
    <property type="match status" value="1"/>
</dbReference>
<keyword evidence="4 10" id="KW-1003">Cell membrane</keyword>
<dbReference type="PROSITE" id="PS00211">
    <property type="entry name" value="ABC_TRANSPORTER_1"/>
    <property type="match status" value="1"/>
</dbReference>
<evidence type="ECO:0000256" key="6">
    <source>
        <dbReference type="ARBA" id="ARBA00022840"/>
    </source>
</evidence>
<dbReference type="InterPro" id="IPR003439">
    <property type="entry name" value="ABC_transporter-like_ATP-bd"/>
</dbReference>
<evidence type="ECO:0000256" key="2">
    <source>
        <dbReference type="ARBA" id="ARBA00005417"/>
    </source>
</evidence>
<evidence type="ECO:0000256" key="9">
    <source>
        <dbReference type="ARBA" id="ARBA00025157"/>
    </source>
</evidence>